<dbReference type="InterPro" id="IPR027417">
    <property type="entry name" value="P-loop_NTPase"/>
</dbReference>
<organism evidence="10 11">
    <name type="scientific">Folsomia candida</name>
    <name type="common">Springtail</name>
    <dbReference type="NCBI Taxonomy" id="158441"/>
    <lineage>
        <taxon>Eukaryota</taxon>
        <taxon>Metazoa</taxon>
        <taxon>Ecdysozoa</taxon>
        <taxon>Arthropoda</taxon>
        <taxon>Hexapoda</taxon>
        <taxon>Collembola</taxon>
        <taxon>Entomobryomorpha</taxon>
        <taxon>Isotomoidea</taxon>
        <taxon>Isotomidae</taxon>
        <taxon>Proisotominae</taxon>
        <taxon>Folsomia</taxon>
    </lineage>
</organism>
<comment type="caution">
    <text evidence="10">The sequence shown here is derived from an EMBL/GenBank/DDBJ whole genome shotgun (WGS) entry which is preliminary data.</text>
</comment>
<dbReference type="Pfam" id="PF00135">
    <property type="entry name" value="COesterase"/>
    <property type="match status" value="1"/>
</dbReference>
<evidence type="ECO:0000256" key="4">
    <source>
        <dbReference type="ARBA" id="ARBA00022840"/>
    </source>
</evidence>
<dbReference type="InterPro" id="IPR003593">
    <property type="entry name" value="AAA+_ATPase"/>
</dbReference>
<keyword evidence="3" id="KW-0547">Nucleotide-binding</keyword>
<proteinExistence type="predicted"/>
<accession>A0A226E914</accession>
<dbReference type="GO" id="GO:0140359">
    <property type="term" value="F:ABC-type transporter activity"/>
    <property type="evidence" value="ECO:0007669"/>
    <property type="project" value="InterPro"/>
</dbReference>
<sequence>MALTVRNGTKGYAEGKFVLNNLNMSVARGEIYGLLGASGCGKTTLLSCVVGLRKLDSGDLIVFAQQRKGHLGHLCGYMPQEISLLNIYTIHEALHHFGMIYGMSHEAIETKIKFLTTFLDLPPTSRIIEHLSGGQKRRVSLAVVMIHNPALLILDEPTVGLDPLLRQRIWEHLVEISRTRGTTIVISTHYIEECNRCDKVGFMRGGQLLAEDAPSALLTLYNCPSLEQVALQLCRMDENHAPISTTPQPDITRNSTTPDWIFQDEGVVKAKSFRRLSITLQDNVVTILTKYINFIANIATACSSSPAAVRPPLQYNAIYGGIGIQSFLAFTQPGIIMLMLYMMSQATGVLWILDRTAGLEDRDYAAGASLRHRIAASVVTDSIKTVIQMTIFLTLLFGFYNVEIRGSWIVALSLIFVTSMSGVAIGCMICSLRDRELEVIIIMVFVNVIQAYSSVGGNHHHHPPTVTLGQGVLQGVPATSRGGRSYNAFYGVPFGKVKKRFEISEPADGWSGIRIANKPGPSCVNSGLFFDFIITVFMKKLRSNESSQDEKLLPVMVWLYGGGFVEGSKNGFGGAYFMDEDVVLVIINYRLGAFGFLNAGVASARGNQGMKDQVLALRWIRDNIFHFSGDKDKVTIFGESAGAVSASLLTLSPMADGLFHRVIMQSGTAGMPFFYHGVDGRDLAVKLAKEVDCPSSNMEYLVECLQRLDPSVFGPHARMVNELGFDESGLYMGPSYETYLPSDNSTEDVFLSEDPYEIARRGNFSKVPMILGLAAFETYSGAIYTTKHDHLRKQVNHQWGRVGPNMLFLTKSAEDPALANQAARAHFLGGSNVEINKTTMMQYEQLGSDRHLIHPFRIFAELYSKHVPVYLYNFTHMIPIVKHKDPRMAMFLPTFKDGQTRRLPSHADELSYQFQMKELFAAFFQPIGHGHEDEAFSHEFVATWAKFADTGKPDGPWGEWTAFRKDDPNRRKVLHIENPPKLEPIPDSWETNSAFWASLNLKEYGGKWKSEN</sequence>
<dbReference type="PANTHER" id="PTHR43038:SF3">
    <property type="entry name" value="ABC TRANSPORTER G FAMILY MEMBER 20 ISOFORM X1"/>
    <property type="match status" value="1"/>
</dbReference>
<evidence type="ECO:0000256" key="7">
    <source>
        <dbReference type="ARBA" id="ARBA00023180"/>
    </source>
</evidence>
<dbReference type="Pfam" id="PF01061">
    <property type="entry name" value="ABC2_membrane"/>
    <property type="match status" value="1"/>
</dbReference>
<dbReference type="PROSITE" id="PS00211">
    <property type="entry name" value="ABC_TRANSPORTER_1"/>
    <property type="match status" value="1"/>
</dbReference>
<dbReference type="SUPFAM" id="SSF52540">
    <property type="entry name" value="P-loop containing nucleoside triphosphate hydrolases"/>
    <property type="match status" value="1"/>
</dbReference>
<keyword evidence="5 8" id="KW-1133">Transmembrane helix</keyword>
<evidence type="ECO:0000256" key="6">
    <source>
        <dbReference type="ARBA" id="ARBA00023136"/>
    </source>
</evidence>
<evidence type="ECO:0000256" key="2">
    <source>
        <dbReference type="ARBA" id="ARBA00022692"/>
    </source>
</evidence>
<evidence type="ECO:0000256" key="1">
    <source>
        <dbReference type="ARBA" id="ARBA00004141"/>
    </source>
</evidence>
<dbReference type="Pfam" id="PF00005">
    <property type="entry name" value="ABC_tran"/>
    <property type="match status" value="1"/>
</dbReference>
<dbReference type="InterPro" id="IPR029058">
    <property type="entry name" value="AB_hydrolase_fold"/>
</dbReference>
<dbReference type="PROSITE" id="PS50893">
    <property type="entry name" value="ABC_TRANSPORTER_2"/>
    <property type="match status" value="1"/>
</dbReference>
<feature type="domain" description="ABC transporter" evidence="9">
    <location>
        <begin position="3"/>
        <end position="230"/>
    </location>
</feature>
<evidence type="ECO:0000256" key="5">
    <source>
        <dbReference type="ARBA" id="ARBA00022989"/>
    </source>
</evidence>
<dbReference type="Proteomes" id="UP000198287">
    <property type="component" value="Unassembled WGS sequence"/>
</dbReference>
<feature type="transmembrane region" description="Helical" evidence="8">
    <location>
        <begin position="437"/>
        <end position="455"/>
    </location>
</feature>
<dbReference type="GO" id="GO:0016887">
    <property type="term" value="F:ATP hydrolysis activity"/>
    <property type="evidence" value="ECO:0007669"/>
    <property type="project" value="InterPro"/>
</dbReference>
<keyword evidence="4" id="KW-0067">ATP-binding</keyword>
<dbReference type="SUPFAM" id="SSF53474">
    <property type="entry name" value="alpha/beta-Hydrolases"/>
    <property type="match status" value="1"/>
</dbReference>
<dbReference type="InterPro" id="IPR017871">
    <property type="entry name" value="ABC_transporter-like_CS"/>
</dbReference>
<dbReference type="InterPro" id="IPR013525">
    <property type="entry name" value="ABC2_TM"/>
</dbReference>
<evidence type="ECO:0000256" key="3">
    <source>
        <dbReference type="ARBA" id="ARBA00022741"/>
    </source>
</evidence>
<comment type="subcellular location">
    <subcellularLocation>
        <location evidence="1">Membrane</location>
        <topology evidence="1">Multi-pass membrane protein</topology>
    </subcellularLocation>
</comment>
<keyword evidence="7" id="KW-0325">Glycoprotein</keyword>
<keyword evidence="11" id="KW-1185">Reference proteome</keyword>
<dbReference type="Gene3D" id="3.40.50.1820">
    <property type="entry name" value="alpha/beta hydrolase"/>
    <property type="match status" value="1"/>
</dbReference>
<evidence type="ECO:0000313" key="11">
    <source>
        <dbReference type="Proteomes" id="UP000198287"/>
    </source>
</evidence>
<dbReference type="OrthoDB" id="2110130at2759"/>
<dbReference type="Gene3D" id="3.40.50.300">
    <property type="entry name" value="P-loop containing nucleotide triphosphate hydrolases"/>
    <property type="match status" value="1"/>
</dbReference>
<dbReference type="SMART" id="SM00382">
    <property type="entry name" value="AAA"/>
    <property type="match status" value="1"/>
</dbReference>
<feature type="transmembrane region" description="Helical" evidence="8">
    <location>
        <begin position="374"/>
        <end position="400"/>
    </location>
</feature>
<evidence type="ECO:0000313" key="10">
    <source>
        <dbReference type="EMBL" id="OXA54055.1"/>
    </source>
</evidence>
<dbReference type="GO" id="GO:0016020">
    <property type="term" value="C:membrane"/>
    <property type="evidence" value="ECO:0007669"/>
    <property type="project" value="UniProtKB-SubCell"/>
</dbReference>
<name>A0A226E914_FOLCA</name>
<dbReference type="GO" id="GO:0005524">
    <property type="term" value="F:ATP binding"/>
    <property type="evidence" value="ECO:0007669"/>
    <property type="project" value="UniProtKB-KW"/>
</dbReference>
<keyword evidence="6 8" id="KW-0472">Membrane</keyword>
<evidence type="ECO:0000256" key="8">
    <source>
        <dbReference type="SAM" id="Phobius"/>
    </source>
</evidence>
<dbReference type="CDD" id="cd03230">
    <property type="entry name" value="ABC_DR_subfamily_A"/>
    <property type="match status" value="1"/>
</dbReference>
<evidence type="ECO:0000259" key="9">
    <source>
        <dbReference type="PROSITE" id="PS50893"/>
    </source>
</evidence>
<feature type="transmembrane region" description="Helical" evidence="8">
    <location>
        <begin position="334"/>
        <end position="353"/>
    </location>
</feature>
<dbReference type="EMBL" id="LNIX01000005">
    <property type="protein sequence ID" value="OXA54055.1"/>
    <property type="molecule type" value="Genomic_DNA"/>
</dbReference>
<reference evidence="10 11" key="1">
    <citation type="submission" date="2015-12" db="EMBL/GenBank/DDBJ databases">
        <title>The genome of Folsomia candida.</title>
        <authorList>
            <person name="Faddeeva A."/>
            <person name="Derks M.F."/>
            <person name="Anvar Y."/>
            <person name="Smit S."/>
            <person name="Van Straalen N."/>
            <person name="Roelofs D."/>
        </authorList>
    </citation>
    <scope>NUCLEOTIDE SEQUENCE [LARGE SCALE GENOMIC DNA]</scope>
    <source>
        <strain evidence="10 11">VU population</strain>
        <tissue evidence="10">Whole body</tissue>
    </source>
</reference>
<dbReference type="AlphaFoldDB" id="A0A226E914"/>
<dbReference type="PANTHER" id="PTHR43038">
    <property type="entry name" value="ATP-BINDING CASSETTE, SUB-FAMILY H, MEMBER 1"/>
    <property type="match status" value="1"/>
</dbReference>
<gene>
    <name evidence="10" type="ORF">Fcan01_10573</name>
</gene>
<dbReference type="InterPro" id="IPR003439">
    <property type="entry name" value="ABC_transporter-like_ATP-bd"/>
</dbReference>
<dbReference type="InterPro" id="IPR002018">
    <property type="entry name" value="CarbesteraseB"/>
</dbReference>
<protein>
    <submittedName>
        <fullName evidence="10">ABC transporter G family member 23</fullName>
    </submittedName>
</protein>
<keyword evidence="2 8" id="KW-0812">Transmembrane</keyword>
<feature type="transmembrane region" description="Helical" evidence="8">
    <location>
        <begin position="406"/>
        <end position="430"/>
    </location>
</feature>